<evidence type="ECO:0000256" key="3">
    <source>
        <dbReference type="ARBA" id="ARBA00022559"/>
    </source>
</evidence>
<keyword evidence="5" id="KW-0479">Metal-binding</keyword>
<keyword evidence="6 8" id="KW-0560">Oxidoreductase</keyword>
<keyword evidence="12" id="KW-1185">Reference proteome</keyword>
<dbReference type="GO" id="GO:0000302">
    <property type="term" value="P:response to reactive oxygen species"/>
    <property type="evidence" value="ECO:0007669"/>
    <property type="project" value="TreeGrafter"/>
</dbReference>
<keyword evidence="7" id="KW-0408">Iron</keyword>
<keyword evidence="4" id="KW-0349">Heme</keyword>
<dbReference type="OrthoDB" id="2859658at2759"/>
<evidence type="ECO:0000256" key="5">
    <source>
        <dbReference type="ARBA" id="ARBA00022723"/>
    </source>
</evidence>
<evidence type="ECO:0000256" key="2">
    <source>
        <dbReference type="ARBA" id="ARBA00005997"/>
    </source>
</evidence>
<dbReference type="GO" id="GO:0004601">
    <property type="term" value="F:peroxidase activity"/>
    <property type="evidence" value="ECO:0007669"/>
    <property type="project" value="UniProtKB-KW"/>
</dbReference>
<evidence type="ECO:0000256" key="4">
    <source>
        <dbReference type="ARBA" id="ARBA00022617"/>
    </source>
</evidence>
<comment type="similarity">
    <text evidence="2">Belongs to the peroxidase family. Cytochrome c peroxidase subfamily.</text>
</comment>
<evidence type="ECO:0000256" key="9">
    <source>
        <dbReference type="SAM" id="MobiDB-lite"/>
    </source>
</evidence>
<dbReference type="PRINTS" id="PR00459">
    <property type="entry name" value="ASPEROXIDASE"/>
</dbReference>
<organism evidence="11 12">
    <name type="scientific">Racocetra fulgida</name>
    <dbReference type="NCBI Taxonomy" id="60492"/>
    <lineage>
        <taxon>Eukaryota</taxon>
        <taxon>Fungi</taxon>
        <taxon>Fungi incertae sedis</taxon>
        <taxon>Mucoromycota</taxon>
        <taxon>Glomeromycotina</taxon>
        <taxon>Glomeromycetes</taxon>
        <taxon>Diversisporales</taxon>
        <taxon>Gigasporaceae</taxon>
        <taxon>Racocetra</taxon>
    </lineage>
</organism>
<protein>
    <recommendedName>
        <fullName evidence="8">Peroxidase</fullName>
        <ecNumber evidence="8">1.11.1.-</ecNumber>
    </recommendedName>
</protein>
<evidence type="ECO:0000313" key="11">
    <source>
        <dbReference type="EMBL" id="CAG8478671.1"/>
    </source>
</evidence>
<feature type="non-terminal residue" evidence="11">
    <location>
        <position position="142"/>
    </location>
</feature>
<dbReference type="EC" id="1.11.1.-" evidence="8"/>
<gene>
    <name evidence="11" type="ORF">RFULGI_LOCUS1442</name>
</gene>
<reference evidence="11" key="1">
    <citation type="submission" date="2021-06" db="EMBL/GenBank/DDBJ databases">
        <authorList>
            <person name="Kallberg Y."/>
            <person name="Tangrot J."/>
            <person name="Rosling A."/>
        </authorList>
    </citation>
    <scope>NUCLEOTIDE SEQUENCE</scope>
    <source>
        <strain evidence="11">IN212</strain>
    </source>
</reference>
<evidence type="ECO:0000256" key="7">
    <source>
        <dbReference type="ARBA" id="ARBA00023004"/>
    </source>
</evidence>
<dbReference type="InterPro" id="IPR044831">
    <property type="entry name" value="Ccp1-like"/>
</dbReference>
<dbReference type="Gene3D" id="1.10.520.10">
    <property type="match status" value="1"/>
</dbReference>
<dbReference type="InterPro" id="IPR002207">
    <property type="entry name" value="Peroxidase_I"/>
</dbReference>
<keyword evidence="3 8" id="KW-0575">Peroxidase</keyword>
<evidence type="ECO:0000256" key="1">
    <source>
        <dbReference type="ARBA" id="ARBA00003917"/>
    </source>
</evidence>
<comment type="caution">
    <text evidence="11">The sequence shown here is derived from an EMBL/GenBank/DDBJ whole genome shotgun (WGS) entry which is preliminary data.</text>
</comment>
<dbReference type="InterPro" id="IPR002016">
    <property type="entry name" value="Haem_peroxidase"/>
</dbReference>
<accession>A0A9N8WCH5</accession>
<comment type="function">
    <text evidence="1">Destroys radicals which are normally produced within the cells and which are toxic to biological systems.</text>
</comment>
<feature type="region of interest" description="Disordered" evidence="9">
    <location>
        <begin position="18"/>
        <end position="43"/>
    </location>
</feature>
<dbReference type="GO" id="GO:0034599">
    <property type="term" value="P:cellular response to oxidative stress"/>
    <property type="evidence" value="ECO:0007669"/>
    <property type="project" value="InterPro"/>
</dbReference>
<sequence>LWTLAGVVAIETMGGPTIPWKPGRKDKPESAAPPNGRLPDAEKGADHIRQVFGRMGFNDRFVMLTKQEWSEKKLENGLLQYKDKNDRIMMLPADMAFLWDPGFKEIVDIYAKDKQTFFDDFAAAFGKLIDLGVNREDEDAKL</sequence>
<dbReference type="GO" id="GO:0046872">
    <property type="term" value="F:metal ion binding"/>
    <property type="evidence" value="ECO:0007669"/>
    <property type="project" value="UniProtKB-UniRule"/>
</dbReference>
<feature type="domain" description="Plant heme peroxidase family profile" evidence="10">
    <location>
        <begin position="1"/>
        <end position="60"/>
    </location>
</feature>
<name>A0A9N8WCH5_9GLOM</name>
<dbReference type="Pfam" id="PF00141">
    <property type="entry name" value="peroxidase"/>
    <property type="match status" value="1"/>
</dbReference>
<evidence type="ECO:0000256" key="8">
    <source>
        <dbReference type="RuleBase" id="RU363051"/>
    </source>
</evidence>
<dbReference type="SUPFAM" id="SSF48113">
    <property type="entry name" value="Heme-dependent peroxidases"/>
    <property type="match status" value="1"/>
</dbReference>
<evidence type="ECO:0000313" key="12">
    <source>
        <dbReference type="Proteomes" id="UP000789396"/>
    </source>
</evidence>
<dbReference type="PANTHER" id="PTHR31356">
    <property type="entry name" value="THYLAKOID LUMENAL 29 KDA PROTEIN, CHLOROPLASTIC-RELATED"/>
    <property type="match status" value="1"/>
</dbReference>
<dbReference type="PANTHER" id="PTHR31356:SF36">
    <property type="entry name" value="L-ASCORBATE PEROXIDASE 3"/>
    <property type="match status" value="1"/>
</dbReference>
<dbReference type="EMBL" id="CAJVPZ010000883">
    <property type="protein sequence ID" value="CAG8478671.1"/>
    <property type="molecule type" value="Genomic_DNA"/>
</dbReference>
<dbReference type="GO" id="GO:0020037">
    <property type="term" value="F:heme binding"/>
    <property type="evidence" value="ECO:0007669"/>
    <property type="project" value="UniProtKB-UniRule"/>
</dbReference>
<evidence type="ECO:0000259" key="10">
    <source>
        <dbReference type="Pfam" id="PF00141"/>
    </source>
</evidence>
<dbReference type="InterPro" id="IPR010255">
    <property type="entry name" value="Haem_peroxidase_sf"/>
</dbReference>
<evidence type="ECO:0000256" key="6">
    <source>
        <dbReference type="ARBA" id="ARBA00023002"/>
    </source>
</evidence>
<dbReference type="AlphaFoldDB" id="A0A9N8WCH5"/>
<dbReference type="Proteomes" id="UP000789396">
    <property type="component" value="Unassembled WGS sequence"/>
</dbReference>
<dbReference type="GO" id="GO:0042744">
    <property type="term" value="P:hydrogen peroxide catabolic process"/>
    <property type="evidence" value="ECO:0007669"/>
    <property type="project" value="TreeGrafter"/>
</dbReference>
<dbReference type="Gene3D" id="1.10.420.10">
    <property type="entry name" value="Peroxidase, domain 2"/>
    <property type="match status" value="2"/>
</dbReference>
<proteinExistence type="inferred from homology"/>